<evidence type="ECO:0000256" key="1">
    <source>
        <dbReference type="SAM" id="MobiDB-lite"/>
    </source>
</evidence>
<evidence type="ECO:0000313" key="4">
    <source>
        <dbReference type="Proteomes" id="UP000070444"/>
    </source>
</evidence>
<organism evidence="3 4">
    <name type="scientific">Conidiobolus coronatus (strain ATCC 28846 / CBS 209.66 / NRRL 28638)</name>
    <name type="common">Delacroixia coronata</name>
    <dbReference type="NCBI Taxonomy" id="796925"/>
    <lineage>
        <taxon>Eukaryota</taxon>
        <taxon>Fungi</taxon>
        <taxon>Fungi incertae sedis</taxon>
        <taxon>Zoopagomycota</taxon>
        <taxon>Entomophthoromycotina</taxon>
        <taxon>Entomophthoromycetes</taxon>
        <taxon>Entomophthorales</taxon>
        <taxon>Ancylistaceae</taxon>
        <taxon>Conidiobolus</taxon>
    </lineage>
</organism>
<dbReference type="EMBL" id="KQ964629">
    <property type="protein sequence ID" value="KXN67544.1"/>
    <property type="molecule type" value="Genomic_DNA"/>
</dbReference>
<dbReference type="Proteomes" id="UP000070444">
    <property type="component" value="Unassembled WGS sequence"/>
</dbReference>
<protein>
    <submittedName>
        <fullName evidence="3">Uncharacterized protein</fullName>
    </submittedName>
</protein>
<dbReference type="AlphaFoldDB" id="A0A137NY12"/>
<evidence type="ECO:0000313" key="3">
    <source>
        <dbReference type="EMBL" id="KXN67544.1"/>
    </source>
</evidence>
<sequence length="208" mass="24165">MTLLFYPSDLRPRSYIYTEQDRIDLMNSNIQALPPVLRSAIEPENPPTLPAPVPPPTQNPEEDDVSSKPTIPHIYWRWDRLMETGSRLVHFNHIDLLPEFKKTAKITYIVHVTIPTIFLVGFVALEIVFLLYLVWFFWIGFIFLVLIFYRTKDYFELMHYIGHPEAYQPSLPTYTPGQFSQSMTQLSNPPPPNYIQAQSLPPPYASIP</sequence>
<keyword evidence="2" id="KW-0472">Membrane</keyword>
<accession>A0A137NY12</accession>
<feature type="region of interest" description="Disordered" evidence="1">
    <location>
        <begin position="47"/>
        <end position="68"/>
    </location>
</feature>
<gene>
    <name evidence="3" type="ORF">CONCODRAFT_10378</name>
</gene>
<keyword evidence="2" id="KW-1133">Transmembrane helix</keyword>
<proteinExistence type="predicted"/>
<name>A0A137NY12_CONC2</name>
<reference evidence="3 4" key="1">
    <citation type="journal article" date="2015" name="Genome Biol. Evol.">
        <title>Phylogenomic analyses indicate that early fungi evolved digesting cell walls of algal ancestors of land plants.</title>
        <authorList>
            <person name="Chang Y."/>
            <person name="Wang S."/>
            <person name="Sekimoto S."/>
            <person name="Aerts A.L."/>
            <person name="Choi C."/>
            <person name="Clum A."/>
            <person name="LaButti K.M."/>
            <person name="Lindquist E.A."/>
            <person name="Yee Ngan C."/>
            <person name="Ohm R.A."/>
            <person name="Salamov A.A."/>
            <person name="Grigoriev I.V."/>
            <person name="Spatafora J.W."/>
            <person name="Berbee M.L."/>
        </authorList>
    </citation>
    <scope>NUCLEOTIDE SEQUENCE [LARGE SCALE GENOMIC DNA]</scope>
    <source>
        <strain evidence="3 4">NRRL 28638</strain>
    </source>
</reference>
<feature type="transmembrane region" description="Helical" evidence="2">
    <location>
        <begin position="130"/>
        <end position="149"/>
    </location>
</feature>
<keyword evidence="2" id="KW-0812">Transmembrane</keyword>
<keyword evidence="4" id="KW-1185">Reference proteome</keyword>
<evidence type="ECO:0000256" key="2">
    <source>
        <dbReference type="SAM" id="Phobius"/>
    </source>
</evidence>
<feature type="compositionally biased region" description="Pro residues" evidence="1">
    <location>
        <begin position="47"/>
        <end position="58"/>
    </location>
</feature>